<evidence type="ECO:0000313" key="4">
    <source>
        <dbReference type="EMBL" id="NWH19837.1"/>
    </source>
</evidence>
<dbReference type="InterPro" id="IPR029391">
    <property type="entry name" value="CSN9_metazoa"/>
</dbReference>
<organism evidence="4 5">
    <name type="scientific">Grus americana</name>
    <name type="common">Whooping crane</name>
    <dbReference type="NCBI Taxonomy" id="9117"/>
    <lineage>
        <taxon>Eukaryota</taxon>
        <taxon>Metazoa</taxon>
        <taxon>Chordata</taxon>
        <taxon>Craniata</taxon>
        <taxon>Vertebrata</taxon>
        <taxon>Euteleostomi</taxon>
        <taxon>Archelosauria</taxon>
        <taxon>Archosauria</taxon>
        <taxon>Dinosauria</taxon>
        <taxon>Saurischia</taxon>
        <taxon>Theropoda</taxon>
        <taxon>Coelurosauria</taxon>
        <taxon>Aves</taxon>
        <taxon>Neognathae</taxon>
        <taxon>Neoaves</taxon>
        <taxon>Gruiformes</taxon>
        <taxon>Gruidae</taxon>
        <taxon>Grus</taxon>
    </lineage>
</organism>
<reference evidence="4" key="1">
    <citation type="submission" date="2019-10" db="EMBL/GenBank/DDBJ databases">
        <title>Bird 10,000 Genomes (B10K) Project - Family phase.</title>
        <authorList>
            <person name="Zhang G."/>
        </authorList>
    </citation>
    <scope>NUCLEOTIDE SEQUENCE</scope>
    <source>
        <strain evidence="4">B10K-DU-012-65</strain>
        <tissue evidence="4">Muscle</tissue>
    </source>
</reference>
<protein>
    <recommendedName>
        <fullName evidence="2">COP9 signalosome complex subunit 9</fullName>
    </recommendedName>
</protein>
<accession>A0A850TLK4</accession>
<gene>
    <name evidence="4" type="primary">Cops9</name>
    <name evidence="4" type="ORF">GRUAME_R10248</name>
</gene>
<proteinExistence type="inferred from homology"/>
<evidence type="ECO:0000256" key="1">
    <source>
        <dbReference type="ARBA" id="ARBA00009162"/>
    </source>
</evidence>
<keyword evidence="5" id="KW-1185">Reference proteome</keyword>
<feature type="non-terminal residue" evidence="4">
    <location>
        <position position="1"/>
    </location>
</feature>
<dbReference type="AlphaFoldDB" id="A0A850TLK4"/>
<dbReference type="PANTHER" id="PTHR28562">
    <property type="entry name" value="COP9 SIGNALOSOME COMPLEX SUBUNIT 9"/>
    <property type="match status" value="1"/>
</dbReference>
<dbReference type="Pfam" id="PF15004">
    <property type="entry name" value="MYEOV2"/>
    <property type="match status" value="1"/>
</dbReference>
<evidence type="ECO:0000313" key="5">
    <source>
        <dbReference type="Proteomes" id="UP000640762"/>
    </source>
</evidence>
<evidence type="ECO:0000256" key="2">
    <source>
        <dbReference type="ARBA" id="ARBA00014874"/>
    </source>
</evidence>
<dbReference type="GO" id="GO:0008180">
    <property type="term" value="C:COP9 signalosome"/>
    <property type="evidence" value="ECO:0007669"/>
    <property type="project" value="UniProtKB-KW"/>
</dbReference>
<sequence length="44" mass="4798">GPQRLLSQAGGSTGLLMDLAANEKAVHADFFNDFEDLFDDDDIQ</sequence>
<name>A0A850TLK4_GRUAM</name>
<dbReference type="EMBL" id="WEIX01005602">
    <property type="protein sequence ID" value="NWH19837.1"/>
    <property type="molecule type" value="Genomic_DNA"/>
</dbReference>
<feature type="non-terminal residue" evidence="4">
    <location>
        <position position="44"/>
    </location>
</feature>
<dbReference type="Proteomes" id="UP000640762">
    <property type="component" value="Unassembled WGS sequence"/>
</dbReference>
<keyword evidence="3" id="KW-0736">Signalosome</keyword>
<evidence type="ECO:0000256" key="3">
    <source>
        <dbReference type="ARBA" id="ARBA00022790"/>
    </source>
</evidence>
<comment type="similarity">
    <text evidence="1">Belongs to the CSN9 family.</text>
</comment>
<comment type="caution">
    <text evidence="4">The sequence shown here is derived from an EMBL/GenBank/DDBJ whole genome shotgun (WGS) entry which is preliminary data.</text>
</comment>